<dbReference type="RefSeq" id="WP_076007247.1">
    <property type="nucleotide sequence ID" value="NZ_MDZD01000018.1"/>
</dbReference>
<dbReference type="InterPro" id="IPR004838">
    <property type="entry name" value="NHTrfase_class1_PyrdxlP-BS"/>
</dbReference>
<dbReference type="Gene3D" id="3.90.1150.10">
    <property type="entry name" value="Aspartate Aminotransferase, domain 1"/>
    <property type="match status" value="1"/>
</dbReference>
<dbReference type="GO" id="GO:0006520">
    <property type="term" value="P:amino acid metabolic process"/>
    <property type="evidence" value="ECO:0007669"/>
    <property type="project" value="InterPro"/>
</dbReference>
<comment type="cofactor">
    <cofactor evidence="1 6">
        <name>pyridoxal 5'-phosphate</name>
        <dbReference type="ChEBI" id="CHEBI:597326"/>
    </cofactor>
</comment>
<protein>
    <recommendedName>
        <fullName evidence="6">Aminotransferase</fullName>
        <ecNumber evidence="6">2.6.1.-</ecNumber>
    </recommendedName>
</protein>
<dbReference type="EMBL" id="PXYX01000001">
    <property type="protein sequence ID" value="PSR29976.1"/>
    <property type="molecule type" value="Genomic_DNA"/>
</dbReference>
<organism evidence="8 9">
    <name type="scientific">Sulfobacillus thermosulfidooxidans</name>
    <dbReference type="NCBI Taxonomy" id="28034"/>
    <lineage>
        <taxon>Bacteria</taxon>
        <taxon>Bacillati</taxon>
        <taxon>Bacillota</taxon>
        <taxon>Clostridia</taxon>
        <taxon>Eubacteriales</taxon>
        <taxon>Clostridiales Family XVII. Incertae Sedis</taxon>
        <taxon>Sulfobacillus</taxon>
    </lineage>
</organism>
<evidence type="ECO:0000256" key="5">
    <source>
        <dbReference type="ARBA" id="ARBA00022898"/>
    </source>
</evidence>
<keyword evidence="5" id="KW-0663">Pyridoxal phosphate</keyword>
<name>A0A1R0IQA6_SULTH</name>
<dbReference type="InterPro" id="IPR050596">
    <property type="entry name" value="AspAT/PAT-like"/>
</dbReference>
<comment type="similarity">
    <text evidence="2 6">Belongs to the class-I pyridoxal-phosphate-dependent aminotransferase family.</text>
</comment>
<accession>A0A1R0IQA6</accession>
<keyword evidence="4 6" id="KW-0808">Transferase</keyword>
<dbReference type="Gene3D" id="3.40.640.10">
    <property type="entry name" value="Type I PLP-dependent aspartate aminotransferase-like (Major domain)"/>
    <property type="match status" value="1"/>
</dbReference>
<gene>
    <name evidence="8" type="ORF">C7B47_01310</name>
</gene>
<dbReference type="InterPro" id="IPR004839">
    <property type="entry name" value="Aminotransferase_I/II_large"/>
</dbReference>
<reference evidence="8 9" key="1">
    <citation type="journal article" date="2014" name="BMC Genomics">
        <title>Comparison of environmental and isolate Sulfobacillus genomes reveals diverse carbon, sulfur, nitrogen, and hydrogen metabolisms.</title>
        <authorList>
            <person name="Justice N.B."/>
            <person name="Norman A."/>
            <person name="Brown C.T."/>
            <person name="Singh A."/>
            <person name="Thomas B.C."/>
            <person name="Banfield J.F."/>
        </authorList>
    </citation>
    <scope>NUCLEOTIDE SEQUENCE [LARGE SCALE GENOMIC DNA]</scope>
    <source>
        <strain evidence="8">AMDSBA5</strain>
    </source>
</reference>
<proteinExistence type="inferred from homology"/>
<evidence type="ECO:0000313" key="8">
    <source>
        <dbReference type="EMBL" id="PSR29976.1"/>
    </source>
</evidence>
<evidence type="ECO:0000256" key="2">
    <source>
        <dbReference type="ARBA" id="ARBA00007441"/>
    </source>
</evidence>
<dbReference type="Proteomes" id="UP000242705">
    <property type="component" value="Unassembled WGS sequence"/>
</dbReference>
<dbReference type="FunFam" id="3.40.640.10:FF:000033">
    <property type="entry name" value="Aspartate aminotransferase"/>
    <property type="match status" value="1"/>
</dbReference>
<dbReference type="GO" id="GO:0008483">
    <property type="term" value="F:transaminase activity"/>
    <property type="evidence" value="ECO:0007669"/>
    <property type="project" value="UniProtKB-KW"/>
</dbReference>
<dbReference type="Pfam" id="PF00155">
    <property type="entry name" value="Aminotran_1_2"/>
    <property type="match status" value="1"/>
</dbReference>
<evidence type="ECO:0000259" key="7">
    <source>
        <dbReference type="Pfam" id="PF00155"/>
    </source>
</evidence>
<dbReference type="CDD" id="cd00609">
    <property type="entry name" value="AAT_like"/>
    <property type="match status" value="1"/>
</dbReference>
<keyword evidence="3 6" id="KW-0032">Aminotransferase</keyword>
<dbReference type="EC" id="2.6.1.-" evidence="6"/>
<dbReference type="InterPro" id="IPR015422">
    <property type="entry name" value="PyrdxlP-dep_Trfase_small"/>
</dbReference>
<evidence type="ECO:0000256" key="6">
    <source>
        <dbReference type="RuleBase" id="RU000481"/>
    </source>
</evidence>
<evidence type="ECO:0000256" key="3">
    <source>
        <dbReference type="ARBA" id="ARBA00022576"/>
    </source>
</evidence>
<dbReference type="PANTHER" id="PTHR46383:SF1">
    <property type="entry name" value="ASPARTATE AMINOTRANSFERASE"/>
    <property type="match status" value="1"/>
</dbReference>
<sequence>MVKTLSLANRVAQLKPSPTMAIDSKAKALIAQGNDVVNFGAGEPDFDTPENIREAAIQAINHGHTRYTAVGGIEALKQAIAERIHLDTGLHYEPDEILVSVGAKHSLYNAVMALVNPGDGVLLPVPYWVTYPEQITLAEGVVQYVPIAPDHDGELRVEDLEKVVTHASRGLMLNSPSNPSGVVIRPSVLEEIAQFAVAHDLWVISDEIYNRLVYDDTVHASIARFPEMRERTLIINGVSKSYAMTGWRIGYAAGPKHLIKAMASLQSQSTSNPSTISQYAALEALTGPQDEVDAMRREFDRRRRYIVGRLNAMEGLAASTPQGAFYVWVNMAAWKGRQVGGRVIRDADDLALAWLEQANVAVVPGSGFGMPDYFRMSYATSMERIETGLDRMEQLLESAE</sequence>
<dbReference type="InterPro" id="IPR015421">
    <property type="entry name" value="PyrdxlP-dep_Trfase_major"/>
</dbReference>
<comment type="caution">
    <text evidence="8">The sequence shown here is derived from an EMBL/GenBank/DDBJ whole genome shotgun (WGS) entry which is preliminary data.</text>
</comment>
<dbReference type="GO" id="GO:0030170">
    <property type="term" value="F:pyridoxal phosphate binding"/>
    <property type="evidence" value="ECO:0007669"/>
    <property type="project" value="InterPro"/>
</dbReference>
<evidence type="ECO:0000313" key="9">
    <source>
        <dbReference type="Proteomes" id="UP000242705"/>
    </source>
</evidence>
<evidence type="ECO:0000256" key="4">
    <source>
        <dbReference type="ARBA" id="ARBA00022679"/>
    </source>
</evidence>
<dbReference type="PROSITE" id="PS00105">
    <property type="entry name" value="AA_TRANSFER_CLASS_1"/>
    <property type="match status" value="1"/>
</dbReference>
<dbReference type="SUPFAM" id="SSF53383">
    <property type="entry name" value="PLP-dependent transferases"/>
    <property type="match status" value="1"/>
</dbReference>
<feature type="domain" description="Aminotransferase class I/classII large" evidence="7">
    <location>
        <begin position="35"/>
        <end position="391"/>
    </location>
</feature>
<evidence type="ECO:0000256" key="1">
    <source>
        <dbReference type="ARBA" id="ARBA00001933"/>
    </source>
</evidence>
<dbReference type="AlphaFoldDB" id="A0A1R0IQA6"/>
<dbReference type="PANTHER" id="PTHR46383">
    <property type="entry name" value="ASPARTATE AMINOTRANSFERASE"/>
    <property type="match status" value="1"/>
</dbReference>
<dbReference type="InterPro" id="IPR015424">
    <property type="entry name" value="PyrdxlP-dep_Trfase"/>
</dbReference>